<evidence type="ECO:0000313" key="3">
    <source>
        <dbReference type="Proteomes" id="UP001497600"/>
    </source>
</evidence>
<sequence length="427" mass="45783">MTSTQVIGSNSNSGSDKSLVTGVNAGVGSSTTTSSNHPSFKRRLSLFSFGSSSSLSRKGSVSQPGPINTNASTSPSQKSQLMSPIVSPDYEVESSTPQQSDIFERSVQDSCCSPTASVPKCNRCVSTRSRSCTHNSSISIQGGQYLKQEDCIPAALDATASLLNDKDTNLDNVEMIYSNRRNSSVIGLNMALGRPFAPSRKNSTYSMNSFAAQQSQPQLPTQQSPQTQTSSVSPPKLTSSKSAVNFYSYADMISNDEFSRRPSGTPSHSQSFVPTLQSLQNSASISTSSTGQSQLSSPPSYRFGPLHRSSTSGLERSNSNASSQFSHLSKQIMKQQQQQVKSSKSNLQPSQQSINKKFLISPESSDNEENGDYVKESVGRHMSISSGQSFKSSFSQGVPDNESLVSTSIGDCIRRTHTELNGISTTN</sequence>
<feature type="compositionally biased region" description="Low complexity" evidence="1">
    <location>
        <begin position="213"/>
        <end position="235"/>
    </location>
</feature>
<feature type="region of interest" description="Disordered" evidence="1">
    <location>
        <begin position="280"/>
        <end position="372"/>
    </location>
</feature>
<feature type="compositionally biased region" description="Low complexity" evidence="1">
    <location>
        <begin position="51"/>
        <end position="60"/>
    </location>
</feature>
<protein>
    <submittedName>
        <fullName evidence="2">Uncharacterized protein</fullName>
    </submittedName>
</protein>
<dbReference type="EMBL" id="OZ004255">
    <property type="protein sequence ID" value="CAK7899331.1"/>
    <property type="molecule type" value="Genomic_DNA"/>
</dbReference>
<dbReference type="Proteomes" id="UP001497600">
    <property type="component" value="Chromosome C"/>
</dbReference>
<keyword evidence="3" id="KW-1185">Reference proteome</keyword>
<evidence type="ECO:0000256" key="1">
    <source>
        <dbReference type="SAM" id="MobiDB-lite"/>
    </source>
</evidence>
<feature type="compositionally biased region" description="Polar residues" evidence="1">
    <location>
        <begin position="1"/>
        <end position="18"/>
    </location>
</feature>
<accession>A0ABP0EB82</accession>
<feature type="compositionally biased region" description="Polar residues" evidence="1">
    <location>
        <begin position="346"/>
        <end position="355"/>
    </location>
</feature>
<feature type="compositionally biased region" description="Polar residues" evidence="1">
    <location>
        <begin position="27"/>
        <end position="38"/>
    </location>
</feature>
<reference evidence="2 3" key="1">
    <citation type="submission" date="2024-01" db="EMBL/GenBank/DDBJ databases">
        <authorList>
            <consortium name="Genoscope - CEA"/>
            <person name="William W."/>
        </authorList>
    </citation>
    <scope>NUCLEOTIDE SEQUENCE [LARGE SCALE GENOMIC DNA]</scope>
    <source>
        <strain evidence="2 3">29B2s-10</strain>
    </source>
</reference>
<feature type="compositionally biased region" description="Low complexity" evidence="1">
    <location>
        <begin position="280"/>
        <end position="300"/>
    </location>
</feature>
<gene>
    <name evidence="2" type="ORF">CAAN4_C02234</name>
</gene>
<name>A0ABP0EB82_9ASCO</name>
<proteinExistence type="predicted"/>
<feature type="compositionally biased region" description="Low complexity" evidence="1">
    <location>
        <begin position="329"/>
        <end position="345"/>
    </location>
</feature>
<feature type="compositionally biased region" description="Polar residues" evidence="1">
    <location>
        <begin position="308"/>
        <end position="328"/>
    </location>
</feature>
<feature type="region of interest" description="Disordered" evidence="1">
    <location>
        <begin position="208"/>
        <end position="239"/>
    </location>
</feature>
<feature type="compositionally biased region" description="Polar residues" evidence="1">
    <location>
        <begin position="61"/>
        <end position="82"/>
    </location>
</feature>
<feature type="region of interest" description="Disordered" evidence="1">
    <location>
        <begin position="51"/>
        <end position="83"/>
    </location>
</feature>
<organism evidence="2 3">
    <name type="scientific">[Candida] anglica</name>
    <dbReference type="NCBI Taxonomy" id="148631"/>
    <lineage>
        <taxon>Eukaryota</taxon>
        <taxon>Fungi</taxon>
        <taxon>Dikarya</taxon>
        <taxon>Ascomycota</taxon>
        <taxon>Saccharomycotina</taxon>
        <taxon>Pichiomycetes</taxon>
        <taxon>Debaryomycetaceae</taxon>
        <taxon>Kurtzmaniella</taxon>
    </lineage>
</organism>
<feature type="region of interest" description="Disordered" evidence="1">
    <location>
        <begin position="1"/>
        <end position="39"/>
    </location>
</feature>
<evidence type="ECO:0000313" key="2">
    <source>
        <dbReference type="EMBL" id="CAK7899331.1"/>
    </source>
</evidence>